<keyword evidence="1" id="KW-0812">Transmembrane</keyword>
<gene>
    <name evidence="2" type="ORF">PPSIR1_36984</name>
</gene>
<name>A6G0G2_9BACT</name>
<keyword evidence="3" id="KW-1185">Reference proteome</keyword>
<organism evidence="2 3">
    <name type="scientific">Plesiocystis pacifica SIR-1</name>
    <dbReference type="NCBI Taxonomy" id="391625"/>
    <lineage>
        <taxon>Bacteria</taxon>
        <taxon>Pseudomonadati</taxon>
        <taxon>Myxococcota</taxon>
        <taxon>Polyangia</taxon>
        <taxon>Nannocystales</taxon>
        <taxon>Nannocystaceae</taxon>
        <taxon>Plesiocystis</taxon>
    </lineage>
</organism>
<evidence type="ECO:0000256" key="1">
    <source>
        <dbReference type="SAM" id="Phobius"/>
    </source>
</evidence>
<dbReference type="RefSeq" id="WP_006970211.1">
    <property type="nucleotide sequence ID" value="NZ_ABCS01000009.1"/>
</dbReference>
<keyword evidence="1" id="KW-0472">Membrane</keyword>
<evidence type="ECO:0000313" key="2">
    <source>
        <dbReference type="EMBL" id="EDM80608.1"/>
    </source>
</evidence>
<sequence length="233" mass="24995">MADERRYSSEEVALVLSRVAELSVAEGDGLTQAELSQVVREAGLDPALVSRALVDLDANRRAEARSLGLRVLAFRRWRFRGFLDAGRIEHAAVLVNRSVGCVGEVHGGVGLSWFGRHVSVSVMPVPGAVEDADGSVELELVIQEKFRNTANGVVGLSATMSMPMIMMGMSLVLGGVLPAALLLGGPPLVYWWFSRRHNRRVDETEASFEALGAELQTLFAAPRSAKALGAAEA</sequence>
<comment type="caution">
    <text evidence="2">The sequence shown here is derived from an EMBL/GenBank/DDBJ whole genome shotgun (WGS) entry which is preliminary data.</text>
</comment>
<feature type="transmembrane region" description="Helical" evidence="1">
    <location>
        <begin position="170"/>
        <end position="193"/>
    </location>
</feature>
<dbReference type="Proteomes" id="UP000005801">
    <property type="component" value="Unassembled WGS sequence"/>
</dbReference>
<dbReference type="EMBL" id="ABCS01000009">
    <property type="protein sequence ID" value="EDM80608.1"/>
    <property type="molecule type" value="Genomic_DNA"/>
</dbReference>
<keyword evidence="1" id="KW-1133">Transmembrane helix</keyword>
<proteinExistence type="predicted"/>
<dbReference type="AlphaFoldDB" id="A6G0G2"/>
<reference evidence="2 3" key="1">
    <citation type="submission" date="2007-06" db="EMBL/GenBank/DDBJ databases">
        <authorList>
            <person name="Shimkets L."/>
            <person name="Ferriera S."/>
            <person name="Johnson J."/>
            <person name="Kravitz S."/>
            <person name="Beeson K."/>
            <person name="Sutton G."/>
            <person name="Rogers Y.-H."/>
            <person name="Friedman R."/>
            <person name="Frazier M."/>
            <person name="Venter J.C."/>
        </authorList>
    </citation>
    <scope>NUCLEOTIDE SEQUENCE [LARGE SCALE GENOMIC DNA]</scope>
    <source>
        <strain evidence="2 3">SIR-1</strain>
    </source>
</reference>
<accession>A6G0G2</accession>
<protein>
    <submittedName>
        <fullName evidence="2">Uncharacterized protein</fullName>
    </submittedName>
</protein>
<evidence type="ECO:0000313" key="3">
    <source>
        <dbReference type="Proteomes" id="UP000005801"/>
    </source>
</evidence>